<dbReference type="Proteomes" id="UP000274131">
    <property type="component" value="Unassembled WGS sequence"/>
</dbReference>
<accession>A0A0N4VAX0</accession>
<evidence type="ECO:0000313" key="2">
    <source>
        <dbReference type="Proteomes" id="UP000274131"/>
    </source>
</evidence>
<evidence type="ECO:0000313" key="1">
    <source>
        <dbReference type="EMBL" id="VDD92393.1"/>
    </source>
</evidence>
<dbReference type="AlphaFoldDB" id="A0A0N4VAX0"/>
<organism evidence="3">
    <name type="scientific">Enterobius vermicularis</name>
    <name type="common">Human pinworm</name>
    <dbReference type="NCBI Taxonomy" id="51028"/>
    <lineage>
        <taxon>Eukaryota</taxon>
        <taxon>Metazoa</taxon>
        <taxon>Ecdysozoa</taxon>
        <taxon>Nematoda</taxon>
        <taxon>Chromadorea</taxon>
        <taxon>Rhabditida</taxon>
        <taxon>Spirurina</taxon>
        <taxon>Oxyuridomorpha</taxon>
        <taxon>Oxyuroidea</taxon>
        <taxon>Oxyuridae</taxon>
        <taxon>Enterobius</taxon>
    </lineage>
</organism>
<gene>
    <name evidence="1" type="ORF">EVEC_LOCUS7144</name>
</gene>
<name>A0A0N4VAX0_ENTVE</name>
<evidence type="ECO:0000313" key="3">
    <source>
        <dbReference type="WBParaSite" id="EVEC_0000766001-mRNA-1"/>
    </source>
</evidence>
<sequence>RKKKSSIYFQVWLNAKNVPFFNFSVNRCDDSWKLKFTNECQNRNLAQNFYEFQSKQNVLSHVKIRFFNDSNGFEMCPIFDVPAKASGRYYCYSRYFRDF</sequence>
<keyword evidence="2" id="KW-1185">Reference proteome</keyword>
<dbReference type="WBParaSite" id="EVEC_0000766001-mRNA-1">
    <property type="protein sequence ID" value="EVEC_0000766001-mRNA-1"/>
    <property type="gene ID" value="EVEC_0000766001"/>
</dbReference>
<protein>
    <submittedName>
        <fullName evidence="3">Lipocalin</fullName>
    </submittedName>
</protein>
<reference evidence="3" key="1">
    <citation type="submission" date="2017-02" db="UniProtKB">
        <authorList>
            <consortium name="WormBaseParasite"/>
        </authorList>
    </citation>
    <scope>IDENTIFICATION</scope>
</reference>
<dbReference type="EMBL" id="UXUI01008796">
    <property type="protein sequence ID" value="VDD92393.1"/>
    <property type="molecule type" value="Genomic_DNA"/>
</dbReference>
<proteinExistence type="predicted"/>
<reference evidence="1 2" key="2">
    <citation type="submission" date="2018-10" db="EMBL/GenBank/DDBJ databases">
        <authorList>
            <consortium name="Pathogen Informatics"/>
        </authorList>
    </citation>
    <scope>NUCLEOTIDE SEQUENCE [LARGE SCALE GENOMIC DNA]</scope>
</reference>